<dbReference type="EMBL" id="JAWRVE010000044">
    <property type="protein sequence ID" value="KAL1868693.1"/>
    <property type="molecule type" value="Genomic_DNA"/>
</dbReference>
<evidence type="ECO:0000313" key="3">
    <source>
        <dbReference type="Proteomes" id="UP001583177"/>
    </source>
</evidence>
<gene>
    <name evidence="2" type="ORF">Daus18300_005827</name>
</gene>
<feature type="compositionally biased region" description="Polar residues" evidence="1">
    <location>
        <begin position="300"/>
        <end position="316"/>
    </location>
</feature>
<comment type="caution">
    <text evidence="2">The sequence shown here is derived from an EMBL/GenBank/DDBJ whole genome shotgun (WGS) entry which is preliminary data.</text>
</comment>
<evidence type="ECO:0000313" key="2">
    <source>
        <dbReference type="EMBL" id="KAL1868693.1"/>
    </source>
</evidence>
<feature type="compositionally biased region" description="Polar residues" evidence="1">
    <location>
        <begin position="217"/>
        <end position="244"/>
    </location>
</feature>
<accession>A0ABR3WYW5</accession>
<keyword evidence="3" id="KW-1185">Reference proteome</keyword>
<proteinExistence type="predicted"/>
<name>A0ABR3WYW5_9PEZI</name>
<sequence length="792" mass="87139">MSDEEWIKSVATFQSVIDKEASDDRAIQEAWDVLRHDYRNKFNAKVSPHGTQQNEEPFGHWAAENLSDLKLERVLCLIFRKELAGCNHMTLLKSTSAKAGITVWHLLLFFGASMFSESLLGHVRKRIRVFDKDPVSGTSAFKGAYMKVLQATAQRTKIAVDTTAISAMNSGRMFSSPDLAAMASANPEFDLPSARKAGAATGSHQARGQGPAHAPASSIQSMPKPSTTGRHNRNKQSGSSASTQGREDGSRLAPTGGEVIKQSIESNIPDRQPDLAGHFPTGSRLDRSESEGQRSYLPSVAQTSRPNTDGNTSTRRNPPRKGRPGSIYAEMPSTIAGDAAQTNNGGNAIDPEIKIEPSVNPRPDRPAPAPADEEPPTRVGSTIHVAQEQLQATLKRPLKLRGDESSTPGKDRLKRPNKVATRGDLLDRNQDWDDETVFTILKQLEATRHAEYSVIDGMRDDISMQPQLIGDAARRGSLLVPLRVAAEQRLLVVIDLNSTGGLEGILRYYDPGEPQEDRVANYFPSVKLLSLLSHVLPGRDLNPTRWKWEYCVCPELFCEQDSGLMICLGAIYAVGGRPLPSILDWTFWKHLLLGAFFHDDAAVQLRVARYRDGTVHKLIRQGQMSDGALVPQGRRASSDIEYLGTAAMNPVDRIECRADNAKKIIGAIHEGCRIFHNLQEHLDMGNADLKTRLDKSTHIRDSLRYKLNIGDKIVLGVPSIKTEEDDEGAEAFNRITLQQAIEEYSLCQTRLGGLADSSNSIRNALHELAIWRREANAIVLEDDASLEAKQAG</sequence>
<organism evidence="2 3">
    <name type="scientific">Diaporthe australafricana</name>
    <dbReference type="NCBI Taxonomy" id="127596"/>
    <lineage>
        <taxon>Eukaryota</taxon>
        <taxon>Fungi</taxon>
        <taxon>Dikarya</taxon>
        <taxon>Ascomycota</taxon>
        <taxon>Pezizomycotina</taxon>
        <taxon>Sordariomycetes</taxon>
        <taxon>Sordariomycetidae</taxon>
        <taxon>Diaporthales</taxon>
        <taxon>Diaporthaceae</taxon>
        <taxon>Diaporthe</taxon>
    </lineage>
</organism>
<dbReference type="Proteomes" id="UP001583177">
    <property type="component" value="Unassembled WGS sequence"/>
</dbReference>
<feature type="region of interest" description="Disordered" evidence="1">
    <location>
        <begin position="192"/>
        <end position="378"/>
    </location>
</feature>
<reference evidence="2 3" key="1">
    <citation type="journal article" date="2024" name="IMA Fungus">
        <title>IMA Genome - F19 : A genome assembly and annotation guide to empower mycologists, including annotated draft genome sequences of Ceratocystis pirilliformis, Diaporthe australafricana, Fusarium ophioides, Paecilomyces lecythidis, and Sporothrix stenoceras.</title>
        <authorList>
            <person name="Aylward J."/>
            <person name="Wilson A.M."/>
            <person name="Visagie C.M."/>
            <person name="Spraker J."/>
            <person name="Barnes I."/>
            <person name="Buitendag C."/>
            <person name="Ceriani C."/>
            <person name="Del Mar Angel L."/>
            <person name="du Plessis D."/>
            <person name="Fuchs T."/>
            <person name="Gasser K."/>
            <person name="Kramer D."/>
            <person name="Li W."/>
            <person name="Munsamy K."/>
            <person name="Piso A."/>
            <person name="Price J.L."/>
            <person name="Sonnekus B."/>
            <person name="Thomas C."/>
            <person name="van der Nest A."/>
            <person name="van Dijk A."/>
            <person name="van Heerden A."/>
            <person name="van Vuuren N."/>
            <person name="Yilmaz N."/>
            <person name="Duong T.A."/>
            <person name="van der Merwe N.A."/>
            <person name="Wingfield M.J."/>
            <person name="Wingfield B.D."/>
        </authorList>
    </citation>
    <scope>NUCLEOTIDE SEQUENCE [LARGE SCALE GENOMIC DNA]</scope>
    <source>
        <strain evidence="2 3">CMW 18300</strain>
    </source>
</reference>
<protein>
    <submittedName>
        <fullName evidence="2">Uncharacterized protein</fullName>
    </submittedName>
</protein>
<feature type="region of interest" description="Disordered" evidence="1">
    <location>
        <begin position="395"/>
        <end position="422"/>
    </location>
</feature>
<evidence type="ECO:0000256" key="1">
    <source>
        <dbReference type="SAM" id="MobiDB-lite"/>
    </source>
</evidence>